<keyword evidence="3 7" id="KW-0663">Pyridoxal phosphate</keyword>
<feature type="domain" description="Orn/DAP/Arg decarboxylase 2 N-terminal" evidence="10">
    <location>
        <begin position="41"/>
        <end position="275"/>
    </location>
</feature>
<dbReference type="EMBL" id="JARGDH010000002">
    <property type="protein sequence ID" value="KAL0277749.1"/>
    <property type="molecule type" value="Genomic_DNA"/>
</dbReference>
<dbReference type="PANTHER" id="PTHR11482:SF6">
    <property type="entry name" value="ORNITHINE DECARBOXYLASE 1-RELATED"/>
    <property type="match status" value="1"/>
</dbReference>
<dbReference type="GO" id="GO:0033387">
    <property type="term" value="P:putrescine biosynthetic process from arginine, via ornithine"/>
    <property type="evidence" value="ECO:0007669"/>
    <property type="project" value="TreeGrafter"/>
</dbReference>
<keyword evidence="5" id="KW-0456">Lyase</keyword>
<dbReference type="Pfam" id="PF02784">
    <property type="entry name" value="Orn_Arg_deC_N"/>
    <property type="match status" value="1"/>
</dbReference>
<dbReference type="AlphaFoldDB" id="A0AAW2I7S5"/>
<evidence type="ECO:0000313" key="11">
    <source>
        <dbReference type="EMBL" id="KAL0277747.1"/>
    </source>
</evidence>
<dbReference type="EMBL" id="JARGDH010000002">
    <property type="protein sequence ID" value="KAL0277747.1"/>
    <property type="molecule type" value="Genomic_DNA"/>
</dbReference>
<dbReference type="PRINTS" id="PR01182">
    <property type="entry name" value="ORNDCRBXLASE"/>
</dbReference>
<dbReference type="InterPro" id="IPR029066">
    <property type="entry name" value="PLP-binding_barrel"/>
</dbReference>
<dbReference type="EMBL" id="JARGDH010000002">
    <property type="protein sequence ID" value="KAL0277750.1"/>
    <property type="molecule type" value="Genomic_DNA"/>
</dbReference>
<sequence length="449" mass="49518">MKTGIVNDRIQVLESNSDVWKIIRDITGSGLQEEAFYICDLGEIVSKYNEWKVKLPRVEPHYAVKCNDIQVVCEVLASLGASFDCASKGEISKILDLGVDPSRIIFANPCKPLSHIRYASAVNVDLMTFDNETELHKIKSLYPSAKLVLRIRCDADSVQCQLGMKFGCDPIKEGPRLLDIAHLLGLDVVGVSFHVGSGCTDAPAYRRAIAACRTLFDYAETLGYHFNLLDIGGGFPGNKGTSIDKIAEVVNQALDDFFPDPEVHVIAEPGRFMVAASFTLVANIHSKRVVYNESGIHNMYYINDGVYGSFNSILYDHAVVTPVPLKTGHTKYTQASIWGPTCDGLDQVCENVLLPELEVGDWIVFEDMGAYTLPVASPFNGFPIPRVHVVTNEAVWMLLKDTLSFCDNDFVISADRVALDATIPLTSVIENRLNLGQPVFKLLMDSPLH</sequence>
<dbReference type="GO" id="GO:0005737">
    <property type="term" value="C:cytoplasm"/>
    <property type="evidence" value="ECO:0007669"/>
    <property type="project" value="TreeGrafter"/>
</dbReference>
<evidence type="ECO:0000256" key="3">
    <source>
        <dbReference type="ARBA" id="ARBA00022898"/>
    </source>
</evidence>
<comment type="function">
    <text evidence="6">Catalyzes the first and rate-limiting step of polyamine biosynthesis that converts ornithine into putrescine, which is the precursor for the polyamines, spermidine and spermine. Polyamines are essential for cell proliferation and are implicated in cellular processes, ranging from DNA replication to apoptosis.</text>
</comment>
<evidence type="ECO:0000256" key="4">
    <source>
        <dbReference type="ARBA" id="ARBA00023115"/>
    </source>
</evidence>
<dbReference type="Pfam" id="PF00278">
    <property type="entry name" value="Orn_DAP_Arg_deC"/>
    <property type="match status" value="1"/>
</dbReference>
<dbReference type="GO" id="GO:0004586">
    <property type="term" value="F:ornithine decarboxylase activity"/>
    <property type="evidence" value="ECO:0007669"/>
    <property type="project" value="TreeGrafter"/>
</dbReference>
<evidence type="ECO:0000256" key="2">
    <source>
        <dbReference type="ARBA" id="ARBA00008872"/>
    </source>
</evidence>
<evidence type="ECO:0000256" key="8">
    <source>
        <dbReference type="RuleBase" id="RU003737"/>
    </source>
</evidence>
<dbReference type="FunFam" id="3.20.20.10:FF:000005">
    <property type="entry name" value="Ornithine decarboxylase"/>
    <property type="match status" value="1"/>
</dbReference>
<dbReference type="InterPro" id="IPR022644">
    <property type="entry name" value="De-COase2_N"/>
</dbReference>
<dbReference type="Gene3D" id="3.20.20.10">
    <property type="entry name" value="Alanine racemase"/>
    <property type="match status" value="1"/>
</dbReference>
<accession>A0AAW2I7S5</accession>
<evidence type="ECO:0000256" key="5">
    <source>
        <dbReference type="ARBA" id="ARBA00023239"/>
    </source>
</evidence>
<dbReference type="InterPro" id="IPR009006">
    <property type="entry name" value="Ala_racemase/Decarboxylase_C"/>
</dbReference>
<dbReference type="SUPFAM" id="SSF51419">
    <property type="entry name" value="PLP-binding barrel"/>
    <property type="match status" value="1"/>
</dbReference>
<dbReference type="SUPFAM" id="SSF50621">
    <property type="entry name" value="Alanine racemase C-terminal domain-like"/>
    <property type="match status" value="1"/>
</dbReference>
<evidence type="ECO:0000256" key="1">
    <source>
        <dbReference type="ARBA" id="ARBA00001933"/>
    </source>
</evidence>
<dbReference type="PANTHER" id="PTHR11482">
    <property type="entry name" value="ARGININE/DIAMINOPIMELATE/ORNITHINE DECARBOXYLASE"/>
    <property type="match status" value="1"/>
</dbReference>
<proteinExistence type="inferred from homology"/>
<reference evidence="11" key="1">
    <citation type="journal article" date="2024" name="Gigascience">
        <title>Chromosome-level genome of the poultry shaft louse Menopon gallinae provides insight into the host-switching and adaptive evolution of parasitic lice.</title>
        <authorList>
            <person name="Xu Y."/>
            <person name="Ma L."/>
            <person name="Liu S."/>
            <person name="Liang Y."/>
            <person name="Liu Q."/>
            <person name="He Z."/>
            <person name="Tian L."/>
            <person name="Duan Y."/>
            <person name="Cai W."/>
            <person name="Li H."/>
            <person name="Song F."/>
        </authorList>
    </citation>
    <scope>NUCLEOTIDE SEQUENCE</scope>
    <source>
        <strain evidence="11">Cailab_2023a</strain>
    </source>
</reference>
<dbReference type="EMBL" id="JARGDH010000002">
    <property type="protein sequence ID" value="KAL0277746.1"/>
    <property type="molecule type" value="Genomic_DNA"/>
</dbReference>
<comment type="similarity">
    <text evidence="2 8">Belongs to the Orn/Lys/Arg decarboxylase class-II family.</text>
</comment>
<evidence type="ECO:0000259" key="10">
    <source>
        <dbReference type="Pfam" id="PF02784"/>
    </source>
</evidence>
<name>A0AAW2I7S5_9NEOP</name>
<evidence type="ECO:0000256" key="6">
    <source>
        <dbReference type="ARBA" id="ARBA00037173"/>
    </source>
</evidence>
<comment type="cofactor">
    <cofactor evidence="1 7">
        <name>pyridoxal 5'-phosphate</name>
        <dbReference type="ChEBI" id="CHEBI:597326"/>
    </cofactor>
</comment>
<evidence type="ECO:0000256" key="7">
    <source>
        <dbReference type="PIRSR" id="PIRSR600183-50"/>
    </source>
</evidence>
<dbReference type="EMBL" id="JARGDH010000002">
    <property type="protein sequence ID" value="KAL0277748.1"/>
    <property type="molecule type" value="Genomic_DNA"/>
</dbReference>
<dbReference type="PRINTS" id="PR01179">
    <property type="entry name" value="ODADCRBXLASE"/>
</dbReference>
<feature type="domain" description="Orn/DAP/Arg decarboxylase 2 C-terminal" evidence="9">
    <location>
        <begin position="37"/>
        <end position="369"/>
    </location>
</feature>
<dbReference type="InterPro" id="IPR000183">
    <property type="entry name" value="Orn/DAP/Arg_de-COase"/>
</dbReference>
<dbReference type="CDD" id="cd00622">
    <property type="entry name" value="PLPDE_III_ODC"/>
    <property type="match status" value="1"/>
</dbReference>
<protein>
    <recommendedName>
        <fullName evidence="12">Ornithine decarboxylase</fullName>
    </recommendedName>
</protein>
<evidence type="ECO:0008006" key="12">
    <source>
        <dbReference type="Google" id="ProtNLM"/>
    </source>
</evidence>
<organism evidence="11">
    <name type="scientific">Menopon gallinae</name>
    <name type="common">poultry shaft louse</name>
    <dbReference type="NCBI Taxonomy" id="328185"/>
    <lineage>
        <taxon>Eukaryota</taxon>
        <taxon>Metazoa</taxon>
        <taxon>Ecdysozoa</taxon>
        <taxon>Arthropoda</taxon>
        <taxon>Hexapoda</taxon>
        <taxon>Insecta</taxon>
        <taxon>Pterygota</taxon>
        <taxon>Neoptera</taxon>
        <taxon>Paraneoptera</taxon>
        <taxon>Psocodea</taxon>
        <taxon>Troctomorpha</taxon>
        <taxon>Phthiraptera</taxon>
        <taxon>Amblycera</taxon>
        <taxon>Menoponidae</taxon>
        <taxon>Menopon</taxon>
    </lineage>
</organism>
<feature type="active site" description="Proton donor" evidence="7">
    <location>
        <position position="342"/>
    </location>
</feature>
<dbReference type="InterPro" id="IPR002433">
    <property type="entry name" value="Orn_de-COase"/>
</dbReference>
<comment type="caution">
    <text evidence="11">The sequence shown here is derived from an EMBL/GenBank/DDBJ whole genome shotgun (WGS) entry which is preliminary data.</text>
</comment>
<keyword evidence="4" id="KW-0620">Polyamine biosynthesis</keyword>
<evidence type="ECO:0000259" key="9">
    <source>
        <dbReference type="Pfam" id="PF00278"/>
    </source>
</evidence>
<feature type="modified residue" description="N6-(pyridoxal phosphate)lysine" evidence="7">
    <location>
        <position position="65"/>
    </location>
</feature>
<dbReference type="InterPro" id="IPR022643">
    <property type="entry name" value="De-COase2_C"/>
</dbReference>
<dbReference type="Gene3D" id="2.40.37.10">
    <property type="entry name" value="Lyase, Ornithine Decarboxylase, Chain A, domain 1"/>
    <property type="match status" value="1"/>
</dbReference>
<gene>
    <name evidence="11" type="ORF">PYX00_004927</name>
</gene>